<keyword evidence="2 5" id="KW-0812">Transmembrane</keyword>
<proteinExistence type="predicted"/>
<gene>
    <name evidence="6" type="ORF">Pmar_PMAR000056</name>
</gene>
<name>C5KPS3_PERM5</name>
<feature type="transmembrane region" description="Helical" evidence="5">
    <location>
        <begin position="310"/>
        <end position="331"/>
    </location>
</feature>
<dbReference type="InterPro" id="IPR037185">
    <property type="entry name" value="EmrE-like"/>
</dbReference>
<feature type="transmembrane region" description="Helical" evidence="5">
    <location>
        <begin position="212"/>
        <end position="232"/>
    </location>
</feature>
<feature type="transmembrane region" description="Helical" evidence="5">
    <location>
        <begin position="272"/>
        <end position="290"/>
    </location>
</feature>
<evidence type="ECO:0000313" key="6">
    <source>
        <dbReference type="EMBL" id="EER13470.1"/>
    </source>
</evidence>
<feature type="transmembrane region" description="Helical" evidence="5">
    <location>
        <begin position="870"/>
        <end position="891"/>
    </location>
</feature>
<dbReference type="SUPFAM" id="SSF103481">
    <property type="entry name" value="Multidrug resistance efflux transporter EmrE"/>
    <property type="match status" value="1"/>
</dbReference>
<feature type="transmembrane region" description="Helical" evidence="5">
    <location>
        <begin position="238"/>
        <end position="260"/>
    </location>
</feature>
<evidence type="ECO:0000256" key="5">
    <source>
        <dbReference type="SAM" id="Phobius"/>
    </source>
</evidence>
<feature type="transmembrane region" description="Helical" evidence="5">
    <location>
        <begin position="158"/>
        <end position="174"/>
    </location>
</feature>
<feature type="transmembrane region" description="Helical" evidence="5">
    <location>
        <begin position="87"/>
        <end position="118"/>
    </location>
</feature>
<protein>
    <submittedName>
        <fullName evidence="6">Uncharacterized protein</fullName>
    </submittedName>
</protein>
<dbReference type="GO" id="GO:0015165">
    <property type="term" value="F:pyrimidine nucleotide-sugar transmembrane transporter activity"/>
    <property type="evidence" value="ECO:0007669"/>
    <property type="project" value="InterPro"/>
</dbReference>
<keyword evidence="3 5" id="KW-1133">Transmembrane helix</keyword>
<dbReference type="Proteomes" id="UP000007800">
    <property type="component" value="Unassembled WGS sequence"/>
</dbReference>
<organism evidence="7">
    <name type="scientific">Perkinsus marinus (strain ATCC 50983 / TXsc)</name>
    <dbReference type="NCBI Taxonomy" id="423536"/>
    <lineage>
        <taxon>Eukaryota</taxon>
        <taxon>Sar</taxon>
        <taxon>Alveolata</taxon>
        <taxon>Perkinsozoa</taxon>
        <taxon>Perkinsea</taxon>
        <taxon>Perkinsida</taxon>
        <taxon>Perkinsidae</taxon>
        <taxon>Perkinsus</taxon>
    </lineage>
</organism>
<dbReference type="AlphaFoldDB" id="C5KPS3"/>
<sequence length="1038" mass="117120">MSRAVSQSEGDKLVKKNASEGCKSTMDAISVFTFFWSQLMLLQCVKLFFIFKSSRTVENAIPLVALGSVDFLALVKPHCRYVTMGSLLVGFIVIFLTGHYSNHIFIDIALGLCVFLTYKRDRSEWVNRTTWAMRATVIALYVVTGIDKMNDGWASHEYSCCILMFAGFVGLPVFKLWVPSWAPWDLMPHVAVIIEMALPIALILGAAKGNYLWFRFVCFWGALFHCVLAEPLSPMSVYPFTMAMAPMYTFVLPEQAALVADKIVNWLNVQPVLRWGSFLGIFFSIVGVWPQFMAPELNGAMPFEYPPYGLWAFAAVWSLYSCVYFLCVTIWPTLQSDIPVERVYARGSLLGSLPWIFICCLAACPYLGIRNYPALAMFSNLRTEGGQPNSFVFGDDFDFLGYQRDYVTVHSSNIASIEWLQVDLGQLFTNETKRFLHEYNISSEFWIAPPAKGWPYPPTRDFVPYSVPFVELRRRVAEIEDFPRSAYINYTRTKAPPQLRLGKVWDLLGVSHPMAHLDHPVSRDFIYNISVRGTEDFKDLETPLTSMVDVKHRRRASYAHKLEFQVGKHRGGENMKVPHKVPKHPLLDTDQNMNEIVTYADLKLRTEPPKDPPPGIKLDLDNAFVVFLSGKWLQHKATIGDIIQTERIKRKQAGDQIVFGSVLLVGTKDWTLMGKPVIPYAKVHFVAYVLQSPVVPIVAAVALYYYTYGSLGSAKLWLILIYLLVDLSKGLIVSWSLANKDPGKTPSEISILFVKDVVSLAMGYAVSKLMGNDGNNKVNVLGYDTFRFLPVALLFMTSQTCALKALSYLDPGTFKLLLQVCLPTIAFFSWCFLGRLYTRRQILCVTGVFIFSILFYVAKSRQETADVVATSAVGLMYTIVFVLSSCSGSILSEKLLKTTGDPLPIQVVHMKSCSVMIGFVAFTTHWLNQGLEGTSWNALIHWDQPYITKRLSSTTKNVTQAGSTALTYALTMVLGKNVFKVLLIGRYGFGTIRIRPNRPFSYRRLLSSRTHTSRRKHSAVDKAIRCPKMNTIVYWTQE</sequence>
<keyword evidence="7" id="KW-1185">Reference proteome</keyword>
<dbReference type="InterPro" id="IPR007271">
    <property type="entry name" value="Nuc_sug_transpt"/>
</dbReference>
<dbReference type="PANTHER" id="PTHR10231">
    <property type="entry name" value="NUCLEOTIDE-SUGAR TRANSMEMBRANE TRANSPORTER"/>
    <property type="match status" value="1"/>
</dbReference>
<evidence type="ECO:0000256" key="2">
    <source>
        <dbReference type="ARBA" id="ARBA00022692"/>
    </source>
</evidence>
<evidence type="ECO:0000256" key="1">
    <source>
        <dbReference type="ARBA" id="ARBA00004141"/>
    </source>
</evidence>
<feature type="transmembrane region" description="Helical" evidence="5">
    <location>
        <begin position="814"/>
        <end position="833"/>
    </location>
</feature>
<dbReference type="Pfam" id="PF04142">
    <property type="entry name" value="Nuc_sug_transp"/>
    <property type="match status" value="1"/>
</dbReference>
<dbReference type="InParanoid" id="C5KPS3"/>
<dbReference type="GeneID" id="9042211"/>
<feature type="transmembrane region" description="Helical" evidence="5">
    <location>
        <begin position="717"/>
        <end position="737"/>
    </location>
</feature>
<dbReference type="RefSeq" id="XP_002781675.1">
    <property type="nucleotide sequence ID" value="XM_002781629.1"/>
</dbReference>
<feature type="transmembrane region" description="Helical" evidence="5">
    <location>
        <begin position="343"/>
        <end position="368"/>
    </location>
</feature>
<evidence type="ECO:0000256" key="3">
    <source>
        <dbReference type="ARBA" id="ARBA00022989"/>
    </source>
</evidence>
<feature type="transmembrane region" description="Helical" evidence="5">
    <location>
        <begin position="130"/>
        <end position="146"/>
    </location>
</feature>
<dbReference type="GO" id="GO:0000139">
    <property type="term" value="C:Golgi membrane"/>
    <property type="evidence" value="ECO:0007669"/>
    <property type="project" value="InterPro"/>
</dbReference>
<evidence type="ECO:0000313" key="7">
    <source>
        <dbReference type="Proteomes" id="UP000007800"/>
    </source>
</evidence>
<dbReference type="OrthoDB" id="414028at2759"/>
<dbReference type="InterPro" id="IPR036164">
    <property type="entry name" value="bL21-like_sf"/>
</dbReference>
<comment type="subcellular location">
    <subcellularLocation>
        <location evidence="1">Membrane</location>
        <topology evidence="1">Multi-pass membrane protein</topology>
    </subcellularLocation>
</comment>
<dbReference type="SUPFAM" id="SSF141091">
    <property type="entry name" value="L21p-like"/>
    <property type="match status" value="1"/>
</dbReference>
<feature type="transmembrane region" description="Helical" evidence="5">
    <location>
        <begin position="29"/>
        <end position="51"/>
    </location>
</feature>
<feature type="transmembrane region" description="Helical" evidence="5">
    <location>
        <begin position="840"/>
        <end position="858"/>
    </location>
</feature>
<accession>C5KPS3</accession>
<keyword evidence="4 5" id="KW-0472">Membrane</keyword>
<feature type="transmembrane region" description="Helical" evidence="5">
    <location>
        <begin position="186"/>
        <end position="205"/>
    </location>
</feature>
<dbReference type="EMBL" id="GG675180">
    <property type="protein sequence ID" value="EER13470.1"/>
    <property type="molecule type" value="Genomic_DNA"/>
</dbReference>
<evidence type="ECO:0000256" key="4">
    <source>
        <dbReference type="ARBA" id="ARBA00023136"/>
    </source>
</evidence>
<reference evidence="6 7" key="1">
    <citation type="submission" date="2008-07" db="EMBL/GenBank/DDBJ databases">
        <authorList>
            <person name="El-Sayed N."/>
            <person name="Caler E."/>
            <person name="Inman J."/>
            <person name="Amedeo P."/>
            <person name="Hass B."/>
            <person name="Wortman J."/>
        </authorList>
    </citation>
    <scope>NUCLEOTIDE SEQUENCE [LARGE SCALE GENOMIC DNA]</scope>
    <source>
        <strain evidence="7">ATCC 50983 / TXsc</strain>
    </source>
</reference>
<feature type="transmembrane region" description="Helical" evidence="5">
    <location>
        <begin position="685"/>
        <end position="705"/>
    </location>
</feature>